<evidence type="ECO:0000313" key="2">
    <source>
        <dbReference type="Proteomes" id="UP000199309"/>
    </source>
</evidence>
<protein>
    <submittedName>
        <fullName evidence="1">Transcriptional regulator, TetR family</fullName>
    </submittedName>
</protein>
<name>A0A1G9S4S3_9FIRM</name>
<dbReference type="Proteomes" id="UP000199309">
    <property type="component" value="Unassembled WGS sequence"/>
</dbReference>
<keyword evidence="2" id="KW-1185">Reference proteome</keyword>
<reference evidence="1 2" key="1">
    <citation type="submission" date="2016-10" db="EMBL/GenBank/DDBJ databases">
        <authorList>
            <person name="de Groot N.N."/>
        </authorList>
    </citation>
    <scope>NUCLEOTIDE SEQUENCE [LARGE SCALE GENOMIC DNA]</scope>
    <source>
        <strain evidence="1 2">DSM 16981</strain>
    </source>
</reference>
<dbReference type="SUPFAM" id="SSF46689">
    <property type="entry name" value="Homeodomain-like"/>
    <property type="match status" value="1"/>
</dbReference>
<dbReference type="OrthoDB" id="9812134at2"/>
<gene>
    <name evidence="1" type="ORF">SAMN05660299_00634</name>
</gene>
<dbReference type="SUPFAM" id="SSF48498">
    <property type="entry name" value="Tetracyclin repressor-like, C-terminal domain"/>
    <property type="match status" value="1"/>
</dbReference>
<dbReference type="InterPro" id="IPR009057">
    <property type="entry name" value="Homeodomain-like_sf"/>
</dbReference>
<sequence length="198" mass="23378">MTQDIKKKILAETLNKLDKHGPDFHMDDLARCLRISKRTLYENFSSKQVVVREALFSIMDDLYEQHALLLADKNLSPEEKLVTYFSIRSRVTKVFSMKETTRLFKKMPGLYDLVQERSRRDWKQLEQFVAEAQESNEFEHFDKQLLMHMLHGTAVEIFDQFDTLDQSYTFPEYMGACIRIVLYGIKKNGGRSTNDEYK</sequence>
<dbReference type="RefSeq" id="WP_091648072.1">
    <property type="nucleotide sequence ID" value="NZ_FNHQ01000004.1"/>
</dbReference>
<dbReference type="AlphaFoldDB" id="A0A1G9S4S3"/>
<dbReference type="STRING" id="349095.SAMN05660299_00634"/>
<accession>A0A1G9S4S3</accession>
<organism evidence="1 2">
    <name type="scientific">Megasphaera paucivorans</name>
    <dbReference type="NCBI Taxonomy" id="349095"/>
    <lineage>
        <taxon>Bacteria</taxon>
        <taxon>Bacillati</taxon>
        <taxon>Bacillota</taxon>
        <taxon>Negativicutes</taxon>
        <taxon>Veillonellales</taxon>
        <taxon>Veillonellaceae</taxon>
        <taxon>Megasphaera</taxon>
    </lineage>
</organism>
<evidence type="ECO:0000313" key="1">
    <source>
        <dbReference type="EMBL" id="SDM30503.1"/>
    </source>
</evidence>
<proteinExistence type="predicted"/>
<dbReference type="InterPro" id="IPR036271">
    <property type="entry name" value="Tet_transcr_reg_TetR-rel_C_sf"/>
</dbReference>
<dbReference type="Gene3D" id="1.10.357.10">
    <property type="entry name" value="Tetracycline Repressor, domain 2"/>
    <property type="match status" value="1"/>
</dbReference>
<dbReference type="EMBL" id="FNHQ01000004">
    <property type="protein sequence ID" value="SDM30503.1"/>
    <property type="molecule type" value="Genomic_DNA"/>
</dbReference>